<comment type="caution">
    <text evidence="2">The sequence shown here is derived from an EMBL/GenBank/DDBJ whole genome shotgun (WGS) entry which is preliminary data.</text>
</comment>
<keyword evidence="3" id="KW-1185">Reference proteome</keyword>
<gene>
    <name evidence="2" type="ORF">V0288_20155</name>
</gene>
<dbReference type="Proteomes" id="UP001328733">
    <property type="component" value="Unassembled WGS sequence"/>
</dbReference>
<sequence>MAKVFSGKVVIPADRFEEYLQALEEAERETAPFRELLEGLNREFEKFLAGKYVAKTVRKHTGIVGLFIDFICGYTDVKEISEITRGMVNSHFRSWYKRKVLDSATDNDLKVALRKFFQFLASEKEITNPKVLDALK</sequence>
<dbReference type="GO" id="GO:0003677">
    <property type="term" value="F:DNA binding"/>
    <property type="evidence" value="ECO:0007669"/>
    <property type="project" value="UniProtKB-KW"/>
</dbReference>
<accession>A0AAW9QWH8</accession>
<evidence type="ECO:0000256" key="1">
    <source>
        <dbReference type="ARBA" id="ARBA00023125"/>
    </source>
</evidence>
<dbReference type="AlphaFoldDB" id="A0AAW9QWH8"/>
<dbReference type="EMBL" id="JBAFSM010000049">
    <property type="protein sequence ID" value="MEG3439451.1"/>
    <property type="molecule type" value="Genomic_DNA"/>
</dbReference>
<evidence type="ECO:0008006" key="4">
    <source>
        <dbReference type="Google" id="ProtNLM"/>
    </source>
</evidence>
<keyword evidence="1" id="KW-0238">DNA-binding</keyword>
<name>A0AAW9QWH8_9CHRO</name>
<proteinExistence type="predicted"/>
<evidence type="ECO:0000313" key="2">
    <source>
        <dbReference type="EMBL" id="MEG3439451.1"/>
    </source>
</evidence>
<organism evidence="2 3">
    <name type="scientific">Pannus brasiliensis CCIBt3594</name>
    <dbReference type="NCBI Taxonomy" id="1427578"/>
    <lineage>
        <taxon>Bacteria</taxon>
        <taxon>Bacillati</taxon>
        <taxon>Cyanobacteriota</taxon>
        <taxon>Cyanophyceae</taxon>
        <taxon>Oscillatoriophycideae</taxon>
        <taxon>Chroococcales</taxon>
        <taxon>Microcystaceae</taxon>
        <taxon>Pannus</taxon>
    </lineage>
</organism>
<evidence type="ECO:0000313" key="3">
    <source>
        <dbReference type="Proteomes" id="UP001328733"/>
    </source>
</evidence>
<dbReference type="Gene3D" id="1.10.150.130">
    <property type="match status" value="1"/>
</dbReference>
<dbReference type="InterPro" id="IPR010998">
    <property type="entry name" value="Integrase_recombinase_N"/>
</dbReference>
<dbReference type="RefSeq" id="WP_332866937.1">
    <property type="nucleotide sequence ID" value="NZ_JBAFSM010000049.1"/>
</dbReference>
<protein>
    <recommendedName>
        <fullName evidence="4">Core-binding (CB) domain-containing protein</fullName>
    </recommendedName>
</protein>
<reference evidence="2 3" key="1">
    <citation type="submission" date="2024-01" db="EMBL/GenBank/DDBJ databases">
        <title>Genomic insights into the taxonomy and metabolism of the cyanobacterium Pannus brasiliensis CCIBt3594.</title>
        <authorList>
            <person name="Machado M."/>
            <person name="Botero N.B."/>
            <person name="Andreote A.P.D."/>
            <person name="Feitosa A.M.T."/>
            <person name="Popin R."/>
            <person name="Sivonen K."/>
            <person name="Fiore M.F."/>
        </authorList>
    </citation>
    <scope>NUCLEOTIDE SEQUENCE [LARGE SCALE GENOMIC DNA]</scope>
    <source>
        <strain evidence="2 3">CCIBt3594</strain>
    </source>
</reference>